<proteinExistence type="predicted"/>
<dbReference type="Proteomes" id="UP001229346">
    <property type="component" value="Unassembled WGS sequence"/>
</dbReference>
<name>A0ABT9TUF1_PAEHA</name>
<evidence type="ECO:0000313" key="1">
    <source>
        <dbReference type="EMBL" id="MDQ0110991.1"/>
    </source>
</evidence>
<organism evidence="1 2">
    <name type="scientific">Paenibacillus harenae</name>
    <dbReference type="NCBI Taxonomy" id="306543"/>
    <lineage>
        <taxon>Bacteria</taxon>
        <taxon>Bacillati</taxon>
        <taxon>Bacillota</taxon>
        <taxon>Bacilli</taxon>
        <taxon>Bacillales</taxon>
        <taxon>Paenibacillaceae</taxon>
        <taxon>Paenibacillus</taxon>
    </lineage>
</organism>
<gene>
    <name evidence="1" type="ORF">J2T15_000407</name>
</gene>
<reference evidence="1 2" key="1">
    <citation type="submission" date="2023-07" db="EMBL/GenBank/DDBJ databases">
        <title>Sorghum-associated microbial communities from plants grown in Nebraska, USA.</title>
        <authorList>
            <person name="Schachtman D."/>
        </authorList>
    </citation>
    <scope>NUCLEOTIDE SEQUENCE [LARGE SCALE GENOMIC DNA]</scope>
    <source>
        <strain evidence="1 2">CC482</strain>
    </source>
</reference>
<sequence>MAVEHLRTDRLTYNENTAKIVWIVNRIGRDQENDAEEDLRVNHSRKTV</sequence>
<protein>
    <submittedName>
        <fullName evidence="1">Uncharacterized protein</fullName>
    </submittedName>
</protein>
<evidence type="ECO:0000313" key="2">
    <source>
        <dbReference type="Proteomes" id="UP001229346"/>
    </source>
</evidence>
<comment type="caution">
    <text evidence="1">The sequence shown here is derived from an EMBL/GenBank/DDBJ whole genome shotgun (WGS) entry which is preliminary data.</text>
</comment>
<dbReference type="EMBL" id="JAUSSU010000001">
    <property type="protein sequence ID" value="MDQ0110991.1"/>
    <property type="molecule type" value="Genomic_DNA"/>
</dbReference>
<accession>A0ABT9TUF1</accession>
<keyword evidence="2" id="KW-1185">Reference proteome</keyword>